<keyword evidence="3 6" id="KW-0238">DNA-binding</keyword>
<accession>A0A1I3WQM7</accession>
<organism evidence="6 7">
    <name type="scientific">Desulfomicrobium apsheronum</name>
    <dbReference type="NCBI Taxonomy" id="52560"/>
    <lineage>
        <taxon>Bacteria</taxon>
        <taxon>Pseudomonadati</taxon>
        <taxon>Thermodesulfobacteriota</taxon>
        <taxon>Desulfovibrionia</taxon>
        <taxon>Desulfovibrionales</taxon>
        <taxon>Desulfomicrobiaceae</taxon>
        <taxon>Desulfomicrobium</taxon>
    </lineage>
</organism>
<protein>
    <submittedName>
        <fullName evidence="6">DNA-binding transcriptional regulator, LysR family</fullName>
    </submittedName>
</protein>
<dbReference type="GO" id="GO:0000976">
    <property type="term" value="F:transcription cis-regulatory region binding"/>
    <property type="evidence" value="ECO:0007669"/>
    <property type="project" value="TreeGrafter"/>
</dbReference>
<dbReference type="RefSeq" id="WP_177193164.1">
    <property type="nucleotide sequence ID" value="NZ_FORX01000014.1"/>
</dbReference>
<dbReference type="Gene3D" id="1.10.10.10">
    <property type="entry name" value="Winged helix-like DNA-binding domain superfamily/Winged helix DNA-binding domain"/>
    <property type="match status" value="1"/>
</dbReference>
<dbReference type="Pfam" id="PF03466">
    <property type="entry name" value="LysR_substrate"/>
    <property type="match status" value="1"/>
</dbReference>
<dbReference type="Pfam" id="PF00126">
    <property type="entry name" value="HTH_1"/>
    <property type="match status" value="1"/>
</dbReference>
<dbReference type="STRING" id="52560.SAMN04488082_1144"/>
<comment type="similarity">
    <text evidence="1">Belongs to the LysR transcriptional regulatory family.</text>
</comment>
<evidence type="ECO:0000256" key="4">
    <source>
        <dbReference type="ARBA" id="ARBA00023163"/>
    </source>
</evidence>
<evidence type="ECO:0000256" key="3">
    <source>
        <dbReference type="ARBA" id="ARBA00023125"/>
    </source>
</evidence>
<dbReference type="EMBL" id="FORX01000014">
    <property type="protein sequence ID" value="SFK09479.1"/>
    <property type="molecule type" value="Genomic_DNA"/>
</dbReference>
<dbReference type="InterPro" id="IPR005119">
    <property type="entry name" value="LysR_subst-bd"/>
</dbReference>
<keyword evidence="4" id="KW-0804">Transcription</keyword>
<keyword evidence="2" id="KW-0805">Transcription regulation</keyword>
<reference evidence="7" key="1">
    <citation type="submission" date="2016-10" db="EMBL/GenBank/DDBJ databases">
        <authorList>
            <person name="Varghese N."/>
            <person name="Submissions S."/>
        </authorList>
    </citation>
    <scope>NUCLEOTIDE SEQUENCE [LARGE SCALE GENOMIC DNA]</scope>
    <source>
        <strain evidence="7">DSM 5918</strain>
    </source>
</reference>
<dbReference type="InterPro" id="IPR036390">
    <property type="entry name" value="WH_DNA-bd_sf"/>
</dbReference>
<evidence type="ECO:0000313" key="7">
    <source>
        <dbReference type="Proteomes" id="UP000198635"/>
    </source>
</evidence>
<dbReference type="PANTHER" id="PTHR30126">
    <property type="entry name" value="HTH-TYPE TRANSCRIPTIONAL REGULATOR"/>
    <property type="match status" value="1"/>
</dbReference>
<dbReference type="InterPro" id="IPR000847">
    <property type="entry name" value="LysR_HTH_N"/>
</dbReference>
<dbReference type="SUPFAM" id="SSF53850">
    <property type="entry name" value="Periplasmic binding protein-like II"/>
    <property type="match status" value="1"/>
</dbReference>
<keyword evidence="7" id="KW-1185">Reference proteome</keyword>
<evidence type="ECO:0000256" key="2">
    <source>
        <dbReference type="ARBA" id="ARBA00023015"/>
    </source>
</evidence>
<dbReference type="Proteomes" id="UP000198635">
    <property type="component" value="Unassembled WGS sequence"/>
</dbReference>
<dbReference type="GO" id="GO:0003700">
    <property type="term" value="F:DNA-binding transcription factor activity"/>
    <property type="evidence" value="ECO:0007669"/>
    <property type="project" value="InterPro"/>
</dbReference>
<dbReference type="InterPro" id="IPR036388">
    <property type="entry name" value="WH-like_DNA-bd_sf"/>
</dbReference>
<dbReference type="AlphaFoldDB" id="A0A1I3WQM7"/>
<evidence type="ECO:0000313" key="6">
    <source>
        <dbReference type="EMBL" id="SFK09479.1"/>
    </source>
</evidence>
<name>A0A1I3WQM7_9BACT</name>
<dbReference type="Gene3D" id="3.40.190.10">
    <property type="entry name" value="Periplasmic binding protein-like II"/>
    <property type="match status" value="2"/>
</dbReference>
<evidence type="ECO:0000256" key="1">
    <source>
        <dbReference type="ARBA" id="ARBA00009437"/>
    </source>
</evidence>
<dbReference type="PROSITE" id="PS50931">
    <property type="entry name" value="HTH_LYSR"/>
    <property type="match status" value="1"/>
</dbReference>
<dbReference type="PANTHER" id="PTHR30126:SF64">
    <property type="entry name" value="HTH-TYPE TRANSCRIPTIONAL REGULATOR CITR"/>
    <property type="match status" value="1"/>
</dbReference>
<proteinExistence type="inferred from homology"/>
<feature type="domain" description="HTH lysR-type" evidence="5">
    <location>
        <begin position="1"/>
        <end position="54"/>
    </location>
</feature>
<evidence type="ECO:0000259" key="5">
    <source>
        <dbReference type="PROSITE" id="PS50931"/>
    </source>
</evidence>
<dbReference type="SUPFAM" id="SSF46785">
    <property type="entry name" value="Winged helix' DNA-binding domain"/>
    <property type="match status" value="1"/>
</dbReference>
<dbReference type="PRINTS" id="PR00039">
    <property type="entry name" value="HTHLYSR"/>
</dbReference>
<gene>
    <name evidence="6" type="ORF">SAMN04488082_1144</name>
</gene>
<sequence length="301" mass="34317">MKVFLKVAEVESFTKAAEALFLSQPAVSLQIQKLEQLFQTSLFIRAHSDRIRLTESGVNLCQHAEALMRLQQVLIQGMEKYSAGHLRDLHIGACCIAGKQLLPIGLSAFRDCYPQAKLTLSITKCEEVFNGLLAGNFDIGVTGLEPKRRFSRDLHKQKLMEVPLIWFESSKISPPTKIMDLKKLRKHRLILSEKGSGCRTEFEQFLAKHKHKLQEFEVVCESESNDAIKELVKDGYGISLLPEFMVRKEIAEGIFSEILLQEDRLMMSFFLIYRKQDNLSQLQLDLIAFISAYPKTQPPQS</sequence>